<evidence type="ECO:0000256" key="2">
    <source>
        <dbReference type="ARBA" id="ARBA00008699"/>
    </source>
</evidence>
<dbReference type="AlphaFoldDB" id="A0A8J6KGD6"/>
<dbReference type="OrthoDB" id="1913277at2759"/>
<protein>
    <recommendedName>
        <fullName evidence="3">NADH dehydrogenase [ubiquinone] 1 alpha subcomplex subunit 11</fullName>
    </recommendedName>
    <alternativeName>
        <fullName evidence="9">Complex I-B14.7</fullName>
    </alternativeName>
    <alternativeName>
        <fullName evidence="10">NADH-ubiquinone oxidoreductase subunit B14.7</fullName>
    </alternativeName>
</protein>
<evidence type="ECO:0000256" key="9">
    <source>
        <dbReference type="ARBA" id="ARBA00030608"/>
    </source>
</evidence>
<dbReference type="PANTHER" id="PTHR21382:SF1">
    <property type="entry name" value="NADH DEHYDROGENASE [UBIQUINONE] 1 ALPHA SUBCOMPLEX SUBUNIT 11"/>
    <property type="match status" value="1"/>
</dbReference>
<evidence type="ECO:0000256" key="5">
    <source>
        <dbReference type="ARBA" id="ARBA00022792"/>
    </source>
</evidence>
<name>A0A8J6KGD6_ELECQ</name>
<evidence type="ECO:0000256" key="1">
    <source>
        <dbReference type="ARBA" id="ARBA00004292"/>
    </source>
</evidence>
<keyword evidence="7" id="KW-0496">Mitochondrion</keyword>
<comment type="caution">
    <text evidence="11">The sequence shown here is derived from an EMBL/GenBank/DDBJ whole genome shotgun (WGS) entry which is preliminary data.</text>
</comment>
<sequence length="59" mass="6366">MGYWDLPDGTHCAQKTWLVTKLSTALGIVGSAYHTILFQPKTVLDGVQRAGTTTLTMGN</sequence>
<dbReference type="GO" id="GO:0006120">
    <property type="term" value="P:mitochondrial electron transport, NADH to ubiquinone"/>
    <property type="evidence" value="ECO:0007669"/>
    <property type="project" value="InterPro"/>
</dbReference>
<keyword evidence="12" id="KW-1185">Reference proteome</keyword>
<evidence type="ECO:0000256" key="4">
    <source>
        <dbReference type="ARBA" id="ARBA00022692"/>
    </source>
</evidence>
<reference evidence="11" key="1">
    <citation type="thesis" date="2020" institute="ProQuest LLC" country="789 East Eisenhower Parkway, Ann Arbor, MI, USA">
        <title>Comparative Genomics and Chromosome Evolution.</title>
        <authorList>
            <person name="Mudd A.B."/>
        </authorList>
    </citation>
    <scope>NUCLEOTIDE SEQUENCE</scope>
    <source>
        <strain evidence="11">HN-11 Male</strain>
        <tissue evidence="11">Kidney and liver</tissue>
    </source>
</reference>
<comment type="subcellular location">
    <subcellularLocation>
        <location evidence="1">Mitochondrion inner membrane</location>
        <topology evidence="1">Multi-pass membrane protein</topology>
        <orientation evidence="1">Matrix side</orientation>
    </subcellularLocation>
</comment>
<evidence type="ECO:0000256" key="8">
    <source>
        <dbReference type="ARBA" id="ARBA00023136"/>
    </source>
</evidence>
<accession>A0A8J6KGD6</accession>
<keyword evidence="8" id="KW-0472">Membrane</keyword>
<dbReference type="GO" id="GO:0045271">
    <property type="term" value="C:respiratory chain complex I"/>
    <property type="evidence" value="ECO:0007669"/>
    <property type="project" value="InterPro"/>
</dbReference>
<evidence type="ECO:0000313" key="12">
    <source>
        <dbReference type="Proteomes" id="UP000770717"/>
    </source>
</evidence>
<comment type="similarity">
    <text evidence="2">Belongs to the complex I NDUFA11 subunit family.</text>
</comment>
<dbReference type="EMBL" id="WNTK01000001">
    <property type="protein sequence ID" value="KAG9492007.1"/>
    <property type="molecule type" value="Genomic_DNA"/>
</dbReference>
<evidence type="ECO:0000313" key="11">
    <source>
        <dbReference type="EMBL" id="KAG9492007.1"/>
    </source>
</evidence>
<evidence type="ECO:0000256" key="10">
    <source>
        <dbReference type="ARBA" id="ARBA00031497"/>
    </source>
</evidence>
<keyword evidence="6" id="KW-1133">Transmembrane helix</keyword>
<dbReference type="GO" id="GO:0005743">
    <property type="term" value="C:mitochondrial inner membrane"/>
    <property type="evidence" value="ECO:0007669"/>
    <property type="project" value="UniProtKB-SubCell"/>
</dbReference>
<organism evidence="11 12">
    <name type="scientific">Eleutherodactylus coqui</name>
    <name type="common">Puerto Rican coqui</name>
    <dbReference type="NCBI Taxonomy" id="57060"/>
    <lineage>
        <taxon>Eukaryota</taxon>
        <taxon>Metazoa</taxon>
        <taxon>Chordata</taxon>
        <taxon>Craniata</taxon>
        <taxon>Vertebrata</taxon>
        <taxon>Euteleostomi</taxon>
        <taxon>Amphibia</taxon>
        <taxon>Batrachia</taxon>
        <taxon>Anura</taxon>
        <taxon>Neobatrachia</taxon>
        <taxon>Hyloidea</taxon>
        <taxon>Eleutherodactylidae</taxon>
        <taxon>Eleutherodactylinae</taxon>
        <taxon>Eleutherodactylus</taxon>
        <taxon>Eleutherodactylus</taxon>
    </lineage>
</organism>
<proteinExistence type="inferred from homology"/>
<dbReference type="Proteomes" id="UP000770717">
    <property type="component" value="Unassembled WGS sequence"/>
</dbReference>
<evidence type="ECO:0000256" key="7">
    <source>
        <dbReference type="ARBA" id="ARBA00023128"/>
    </source>
</evidence>
<evidence type="ECO:0000256" key="6">
    <source>
        <dbReference type="ARBA" id="ARBA00022989"/>
    </source>
</evidence>
<dbReference type="InterPro" id="IPR039205">
    <property type="entry name" value="NDUFA11"/>
</dbReference>
<gene>
    <name evidence="11" type="ORF">GDO78_000494</name>
</gene>
<dbReference type="PANTHER" id="PTHR21382">
    <property type="entry name" value="NADH-UBIQUINONE OXIDOREDUCTASE SUBUNIT"/>
    <property type="match status" value="1"/>
</dbReference>
<evidence type="ECO:0000256" key="3">
    <source>
        <dbReference type="ARBA" id="ARBA00018191"/>
    </source>
</evidence>
<keyword evidence="5" id="KW-0999">Mitochondrion inner membrane</keyword>
<keyword evidence="4" id="KW-0812">Transmembrane</keyword>